<dbReference type="InterPro" id="IPR000792">
    <property type="entry name" value="Tscrpt_reg_LuxR_C"/>
</dbReference>
<dbReference type="InterPro" id="IPR000073">
    <property type="entry name" value="AB_hydrolase_1"/>
</dbReference>
<accession>A0ABQ3GCU5</accession>
<proteinExistence type="predicted"/>
<evidence type="ECO:0000259" key="2">
    <source>
        <dbReference type="PROSITE" id="PS50043"/>
    </source>
</evidence>
<dbReference type="PROSITE" id="PS50043">
    <property type="entry name" value="HTH_LUXR_2"/>
    <property type="match status" value="1"/>
</dbReference>
<dbReference type="Gene3D" id="3.40.50.1820">
    <property type="entry name" value="alpha/beta hydrolase"/>
    <property type="match status" value="1"/>
</dbReference>
<dbReference type="PRINTS" id="PR00111">
    <property type="entry name" value="ABHYDROLASE"/>
</dbReference>
<name>A0ABQ3GCU5_9MICC</name>
<sequence length="350" mass="37890">MQPTARFCTSADGTGIAFESRGSGPTLVRVGTWLTHLRHDADSPLWSHWLEALSAGRTLVRYDERGSGASDRDTERFSIEAWVEDLEAVVDAADLREFSLLGMSNAAAVAVAYAARHPDRVDRLLLYGGFAQGRLRHDTSPRARAEADLMVDLIRTGWGKANPAFRRIFTTLFVPDASIEQMTWFDEMQRISASPDTAALMRNARQRIDVLPLLPRVKAPTLVMHARDDAVAPFEQGRVLAAGIDGARLVPLDGRNHILLADEPAWPAFTRELDGFLGGGASAGSATGSLTARQTDVLRLLAGGRSNAEIAAALHLSEHTVHRHVANIYRTLGLGSRAAAAAYAALRGIV</sequence>
<dbReference type="RefSeq" id="WP_189348701.1">
    <property type="nucleotide sequence ID" value="NZ_BMXK01000002.1"/>
</dbReference>
<dbReference type="Pfam" id="PF00561">
    <property type="entry name" value="Abhydrolase_1"/>
    <property type="match status" value="1"/>
</dbReference>
<dbReference type="EMBL" id="BMXK01000002">
    <property type="protein sequence ID" value="GHD01962.1"/>
    <property type="molecule type" value="Genomic_DNA"/>
</dbReference>
<evidence type="ECO:0000256" key="1">
    <source>
        <dbReference type="ARBA" id="ARBA00022801"/>
    </source>
</evidence>
<dbReference type="Gene3D" id="1.10.10.10">
    <property type="entry name" value="Winged helix-like DNA-binding domain superfamily/Winged helix DNA-binding domain"/>
    <property type="match status" value="1"/>
</dbReference>
<dbReference type="InterPro" id="IPR016032">
    <property type="entry name" value="Sig_transdc_resp-reg_C-effctor"/>
</dbReference>
<dbReference type="SMART" id="SM00421">
    <property type="entry name" value="HTH_LUXR"/>
    <property type="match status" value="1"/>
</dbReference>
<protein>
    <recommendedName>
        <fullName evidence="2">HTH luxR-type domain-containing protein</fullName>
    </recommendedName>
</protein>
<evidence type="ECO:0000313" key="3">
    <source>
        <dbReference type="EMBL" id="GHD01962.1"/>
    </source>
</evidence>
<feature type="domain" description="HTH luxR-type" evidence="2">
    <location>
        <begin position="283"/>
        <end position="348"/>
    </location>
</feature>
<dbReference type="InterPro" id="IPR029058">
    <property type="entry name" value="AB_hydrolase_fold"/>
</dbReference>
<dbReference type="PANTHER" id="PTHR43798:SF31">
    <property type="entry name" value="AB HYDROLASE SUPERFAMILY PROTEIN YCLE"/>
    <property type="match status" value="1"/>
</dbReference>
<dbReference type="SUPFAM" id="SSF46894">
    <property type="entry name" value="C-terminal effector domain of the bipartite response regulators"/>
    <property type="match status" value="1"/>
</dbReference>
<keyword evidence="1" id="KW-0378">Hydrolase</keyword>
<dbReference type="Pfam" id="PF00196">
    <property type="entry name" value="GerE"/>
    <property type="match status" value="1"/>
</dbReference>
<dbReference type="CDD" id="cd06170">
    <property type="entry name" value="LuxR_C_like"/>
    <property type="match status" value="1"/>
</dbReference>
<reference evidence="4" key="1">
    <citation type="journal article" date="2019" name="Int. J. Syst. Evol. Microbiol.">
        <title>The Global Catalogue of Microorganisms (GCM) 10K type strain sequencing project: providing services to taxonomists for standard genome sequencing and annotation.</title>
        <authorList>
            <consortium name="The Broad Institute Genomics Platform"/>
            <consortium name="The Broad Institute Genome Sequencing Center for Infectious Disease"/>
            <person name="Wu L."/>
            <person name="Ma J."/>
        </authorList>
    </citation>
    <scope>NUCLEOTIDE SEQUENCE [LARGE SCALE GENOMIC DNA]</scope>
    <source>
        <strain evidence="4">KCTC 19466</strain>
    </source>
</reference>
<organism evidence="3 4">
    <name type="scientific">Zhihengliuella salsuginis</name>
    <dbReference type="NCBI Taxonomy" id="578222"/>
    <lineage>
        <taxon>Bacteria</taxon>
        <taxon>Bacillati</taxon>
        <taxon>Actinomycetota</taxon>
        <taxon>Actinomycetes</taxon>
        <taxon>Micrococcales</taxon>
        <taxon>Micrococcaceae</taxon>
        <taxon>Zhihengliuella</taxon>
    </lineage>
</organism>
<gene>
    <name evidence="3" type="ORF">GCM10008096_06660</name>
</gene>
<dbReference type="PRINTS" id="PR00038">
    <property type="entry name" value="HTHLUXR"/>
</dbReference>
<dbReference type="SUPFAM" id="SSF53474">
    <property type="entry name" value="alpha/beta-Hydrolases"/>
    <property type="match status" value="1"/>
</dbReference>
<comment type="caution">
    <text evidence="3">The sequence shown here is derived from an EMBL/GenBank/DDBJ whole genome shotgun (WGS) entry which is preliminary data.</text>
</comment>
<evidence type="ECO:0000313" key="4">
    <source>
        <dbReference type="Proteomes" id="UP000642819"/>
    </source>
</evidence>
<keyword evidence="4" id="KW-1185">Reference proteome</keyword>
<dbReference type="InterPro" id="IPR036388">
    <property type="entry name" value="WH-like_DNA-bd_sf"/>
</dbReference>
<dbReference type="PANTHER" id="PTHR43798">
    <property type="entry name" value="MONOACYLGLYCEROL LIPASE"/>
    <property type="match status" value="1"/>
</dbReference>
<dbReference type="Proteomes" id="UP000642819">
    <property type="component" value="Unassembled WGS sequence"/>
</dbReference>
<dbReference type="InterPro" id="IPR050266">
    <property type="entry name" value="AB_hydrolase_sf"/>
</dbReference>